<dbReference type="STRING" id="391936.S7S_05535"/>
<evidence type="ECO:0000313" key="1">
    <source>
        <dbReference type="EMBL" id="AJD47527.1"/>
    </source>
</evidence>
<name>A0A0B4XMG7_9GAMM</name>
<dbReference type="Proteomes" id="UP000006764">
    <property type="component" value="Chromosome"/>
</dbReference>
<dbReference type="EMBL" id="CP004387">
    <property type="protein sequence ID" value="AJD47527.1"/>
    <property type="molecule type" value="Genomic_DNA"/>
</dbReference>
<gene>
    <name evidence="1" type="ORF">S7S_05535</name>
</gene>
<dbReference type="HOGENOM" id="CLU_184585_0_0_6"/>
<dbReference type="OrthoDB" id="7065648at2"/>
<dbReference type="AlphaFoldDB" id="A0A0B4XMG7"/>
<proteinExistence type="predicted"/>
<accession>A0A0B4XMG7</accession>
<reference evidence="1 2" key="1">
    <citation type="journal article" date="2012" name="J. Bacteriol.">
        <title>Genome sequence of an alkane-degrading bacterium, Alcanivorax pacificus type strain W11-5, isolated from deep sea sediment.</title>
        <authorList>
            <person name="Lai Q."/>
            <person name="Shao Z."/>
        </authorList>
    </citation>
    <scope>NUCLEOTIDE SEQUENCE [LARGE SCALE GENOMIC DNA]</scope>
    <source>
        <strain evidence="1 2">W11-5</strain>
    </source>
</reference>
<organism evidence="1 2">
    <name type="scientific">Isoalcanivorax pacificus W11-5</name>
    <dbReference type="NCBI Taxonomy" id="391936"/>
    <lineage>
        <taxon>Bacteria</taxon>
        <taxon>Pseudomonadati</taxon>
        <taxon>Pseudomonadota</taxon>
        <taxon>Gammaproteobacteria</taxon>
        <taxon>Oceanospirillales</taxon>
        <taxon>Alcanivoracaceae</taxon>
        <taxon>Isoalcanivorax</taxon>
    </lineage>
</organism>
<dbReference type="RefSeq" id="WP_008737826.1">
    <property type="nucleotide sequence ID" value="NZ_CP004387.1"/>
</dbReference>
<keyword evidence="2" id="KW-1185">Reference proteome</keyword>
<evidence type="ECO:0000313" key="2">
    <source>
        <dbReference type="Proteomes" id="UP000006764"/>
    </source>
</evidence>
<dbReference type="KEGG" id="apac:S7S_05535"/>
<protein>
    <submittedName>
        <fullName evidence="1">Uncharacterized protein</fullName>
    </submittedName>
</protein>
<sequence>MNIYQYRSPLGLFLIKPHADSRWGLWFKADLLGSYFSAMAAADDVYMQATGDYDWDSLDGVDIPTDISEWDVVAR</sequence>